<evidence type="ECO:0000313" key="15">
    <source>
        <dbReference type="EMBL" id="EGI59184.1"/>
    </source>
</evidence>
<dbReference type="FunCoup" id="F4X2Z6">
    <property type="interactions" value="24"/>
</dbReference>
<evidence type="ECO:0000256" key="12">
    <source>
        <dbReference type="RuleBase" id="RU003832"/>
    </source>
</evidence>
<keyword evidence="5 12" id="KW-0808">Transferase</keyword>
<evidence type="ECO:0000256" key="3">
    <source>
        <dbReference type="ARBA" id="ARBA00008919"/>
    </source>
</evidence>
<organism evidence="16">
    <name type="scientific">Acromyrmex echinatior</name>
    <name type="common">Panamanian leafcutter ant</name>
    <name type="synonym">Acromyrmex octospinosus echinatior</name>
    <dbReference type="NCBI Taxonomy" id="103372"/>
    <lineage>
        <taxon>Eukaryota</taxon>
        <taxon>Metazoa</taxon>
        <taxon>Ecdysozoa</taxon>
        <taxon>Arthropoda</taxon>
        <taxon>Hexapoda</taxon>
        <taxon>Insecta</taxon>
        <taxon>Pterygota</taxon>
        <taxon>Neoptera</taxon>
        <taxon>Endopterygota</taxon>
        <taxon>Hymenoptera</taxon>
        <taxon>Apocrita</taxon>
        <taxon>Aculeata</taxon>
        <taxon>Formicoidea</taxon>
        <taxon>Formicidae</taxon>
        <taxon>Myrmicinae</taxon>
        <taxon>Acromyrmex</taxon>
    </lineage>
</organism>
<dbReference type="UniPathway" id="UPA00378"/>
<comment type="similarity">
    <text evidence="3 12">Belongs to the glycosyltransferase 10 family.</text>
</comment>
<keyword evidence="7" id="KW-0735">Signal-anchor</keyword>
<dbReference type="FunFam" id="3.40.50.11660:FF:000006">
    <property type="entry name" value="Alpha-(1,3)-fucosyltransferase C"/>
    <property type="match status" value="1"/>
</dbReference>
<keyword evidence="9 12" id="KW-0333">Golgi apparatus</keyword>
<evidence type="ECO:0000256" key="9">
    <source>
        <dbReference type="ARBA" id="ARBA00023034"/>
    </source>
</evidence>
<dbReference type="InterPro" id="IPR055270">
    <property type="entry name" value="Glyco_tran_10_C"/>
</dbReference>
<keyword evidence="16" id="KW-1185">Reference proteome</keyword>
<sequence>MIREEDYFANETDRAKTYREKGIKTILLWNTFFGNKNFYLGEIEDIFRDCPFDKCKIINDQNYMNAEDYDAILFHGNEMNNEVPQKRKTTQFYVFVNLESPANRKVYEKYRRNFFNLTMTYRFDSDILWTYMIVEDVKNGEFVAPSKDVNWSAFQNHTRDAEEVSSAILDTIKAKSKSVSWMVSNCYAKSGRLEYVKELSKHIDVDIYGRCGNLNCYDNCFKNIIEARYFFYLSFENSFCDDYVTEKLMNPLRHNVVPVVYGGANYSRFVPPNSYVNALDFESPKELAAYLKYLSQDLQRYQSFLQWKKYYRVKGGTERAVCTLCEVLHKQKKPKLYSDISDWYAKDKCTIQTFLKNSTDKYATKRTIMNHEQKQGYQSTISYVLKGKGEKSPHKILSDKPMPPASQLRLLTKETSLPFCTENGDVNRRPTLSQQHDGEAVVYARGRIFRGFCYPDK</sequence>
<dbReference type="Pfam" id="PF00852">
    <property type="entry name" value="Glyco_transf_10"/>
    <property type="match status" value="1"/>
</dbReference>
<dbReference type="EC" id="2.4.1.-" evidence="12"/>
<evidence type="ECO:0000259" key="13">
    <source>
        <dbReference type="Pfam" id="PF00852"/>
    </source>
</evidence>
<feature type="domain" description="Fucosyltransferase C-terminal" evidence="13">
    <location>
        <begin position="173"/>
        <end position="343"/>
    </location>
</feature>
<evidence type="ECO:0000256" key="1">
    <source>
        <dbReference type="ARBA" id="ARBA00004447"/>
    </source>
</evidence>
<evidence type="ECO:0000256" key="8">
    <source>
        <dbReference type="ARBA" id="ARBA00022989"/>
    </source>
</evidence>
<dbReference type="OrthoDB" id="427096at2759"/>
<reference evidence="15" key="1">
    <citation type="submission" date="2011-02" db="EMBL/GenBank/DDBJ databases">
        <title>The genome of the leaf-cutting ant Acromyrmex echinatior suggests key adaptations to social evolution and fungus farming.</title>
        <authorList>
            <person name="Nygaard S."/>
            <person name="Zhang G."/>
        </authorList>
    </citation>
    <scope>NUCLEOTIDE SEQUENCE</scope>
</reference>
<dbReference type="PANTHER" id="PTHR48438:SF1">
    <property type="entry name" value="ALPHA-(1,3)-FUCOSYLTRANSFERASE C-RELATED"/>
    <property type="match status" value="1"/>
</dbReference>
<dbReference type="STRING" id="103372.F4X2Z6"/>
<keyword evidence="4 12" id="KW-0328">Glycosyltransferase</keyword>
<dbReference type="InterPro" id="IPR038577">
    <property type="entry name" value="GT10-like_C_sf"/>
</dbReference>
<keyword evidence="11" id="KW-0325">Glycoprotein</keyword>
<dbReference type="EMBL" id="GL888602">
    <property type="protein sequence ID" value="EGI59184.1"/>
    <property type="molecule type" value="Genomic_DNA"/>
</dbReference>
<dbReference type="GO" id="GO:0032580">
    <property type="term" value="C:Golgi cisterna membrane"/>
    <property type="evidence" value="ECO:0007669"/>
    <property type="project" value="UniProtKB-SubCell"/>
</dbReference>
<dbReference type="Proteomes" id="UP000007755">
    <property type="component" value="Unassembled WGS sequence"/>
</dbReference>
<dbReference type="SUPFAM" id="SSF53756">
    <property type="entry name" value="UDP-Glycosyltransferase/glycogen phosphorylase"/>
    <property type="match status" value="1"/>
</dbReference>
<keyword evidence="8" id="KW-1133">Transmembrane helix</keyword>
<evidence type="ECO:0000256" key="10">
    <source>
        <dbReference type="ARBA" id="ARBA00023136"/>
    </source>
</evidence>
<accession>F4X2Z6</accession>
<gene>
    <name evidence="15" type="ORF">G5I_12681</name>
</gene>
<evidence type="ECO:0000256" key="2">
    <source>
        <dbReference type="ARBA" id="ARBA00004922"/>
    </source>
</evidence>
<dbReference type="InterPro" id="IPR031481">
    <property type="entry name" value="Glyco_tran_10_N"/>
</dbReference>
<proteinExistence type="inferred from homology"/>
<name>F4X2Z6_ACREC</name>
<dbReference type="InterPro" id="IPR001503">
    <property type="entry name" value="Glyco_trans_10"/>
</dbReference>
<evidence type="ECO:0000313" key="16">
    <source>
        <dbReference type="Proteomes" id="UP000007755"/>
    </source>
</evidence>
<dbReference type="PANTHER" id="PTHR48438">
    <property type="entry name" value="ALPHA-(1,3)-FUCOSYLTRANSFERASE C-RELATED"/>
    <property type="match status" value="1"/>
</dbReference>
<evidence type="ECO:0000256" key="7">
    <source>
        <dbReference type="ARBA" id="ARBA00022968"/>
    </source>
</evidence>
<dbReference type="GO" id="GO:0008417">
    <property type="term" value="F:fucosyltransferase activity"/>
    <property type="evidence" value="ECO:0007669"/>
    <property type="project" value="InterPro"/>
</dbReference>
<feature type="domain" description="Fucosyltransferase N-terminal" evidence="14">
    <location>
        <begin position="24"/>
        <end position="131"/>
    </location>
</feature>
<evidence type="ECO:0000256" key="6">
    <source>
        <dbReference type="ARBA" id="ARBA00022692"/>
    </source>
</evidence>
<comment type="pathway">
    <text evidence="2">Protein modification; protein glycosylation.</text>
</comment>
<dbReference type="Gene3D" id="3.40.50.11660">
    <property type="entry name" value="Glycosyl transferase family 10, C-terminal domain"/>
    <property type="match status" value="1"/>
</dbReference>
<protein>
    <recommendedName>
        <fullName evidence="12">Fucosyltransferase</fullName>
        <ecNumber evidence="12">2.4.1.-</ecNumber>
    </recommendedName>
</protein>
<keyword evidence="10" id="KW-0472">Membrane</keyword>
<evidence type="ECO:0000259" key="14">
    <source>
        <dbReference type="Pfam" id="PF17039"/>
    </source>
</evidence>
<dbReference type="Pfam" id="PF17039">
    <property type="entry name" value="Glyco_tran_10_N"/>
    <property type="match status" value="1"/>
</dbReference>
<keyword evidence="6 12" id="KW-0812">Transmembrane</keyword>
<dbReference type="AlphaFoldDB" id="F4X2Z6"/>
<evidence type="ECO:0000256" key="4">
    <source>
        <dbReference type="ARBA" id="ARBA00022676"/>
    </source>
</evidence>
<dbReference type="eggNOG" id="KOG2619">
    <property type="taxonomic scope" value="Eukaryota"/>
</dbReference>
<evidence type="ECO:0000256" key="5">
    <source>
        <dbReference type="ARBA" id="ARBA00022679"/>
    </source>
</evidence>
<evidence type="ECO:0000256" key="11">
    <source>
        <dbReference type="ARBA" id="ARBA00023180"/>
    </source>
</evidence>
<dbReference type="InParanoid" id="F4X2Z6"/>
<comment type="subcellular location">
    <subcellularLocation>
        <location evidence="1 12">Golgi apparatus</location>
        <location evidence="1 12">Golgi stack membrane</location>
        <topology evidence="1 12">Single-pass type II membrane protein</topology>
    </subcellularLocation>
</comment>